<dbReference type="AlphaFoldDB" id="A0A2G8T0G9"/>
<evidence type="ECO:0000313" key="3">
    <source>
        <dbReference type="EMBL" id="PIL39531.1"/>
    </source>
</evidence>
<feature type="domain" description="DUF4142" evidence="2">
    <location>
        <begin position="45"/>
        <end position="179"/>
    </location>
</feature>
<sequence>MPQTKSAVISLLIASALAIPALSQAQTSAPAAPAAGAAAATLGKADQKVVVDMAMSNMAEVAAGKMALAKSQNPQVKTYAQKMIDDHTAAQGDVTTLAQAKGVTLPTELDAPHKAMAARLDNMSGGAFDKAYMKGAGVSDHTKMHNKLVKAASNAKDPDVKAAAAKMRPVVEQHLQMAKEQPATASAVAR</sequence>
<dbReference type="InterPro" id="IPR025419">
    <property type="entry name" value="DUF4142"/>
</dbReference>
<evidence type="ECO:0000259" key="2">
    <source>
        <dbReference type="Pfam" id="PF13628"/>
    </source>
</evidence>
<name>A0A2G8T0G9_9BURK</name>
<evidence type="ECO:0000313" key="4">
    <source>
        <dbReference type="Proteomes" id="UP000228593"/>
    </source>
</evidence>
<dbReference type="Gene3D" id="1.20.1260.10">
    <property type="match status" value="1"/>
</dbReference>
<evidence type="ECO:0000256" key="1">
    <source>
        <dbReference type="SAM" id="SignalP"/>
    </source>
</evidence>
<dbReference type="Pfam" id="PF13628">
    <property type="entry name" value="DUF4142"/>
    <property type="match status" value="1"/>
</dbReference>
<gene>
    <name evidence="3" type="ORF">CR103_12320</name>
</gene>
<feature type="chain" id="PRO_5013614238" description="DUF4142 domain-containing protein" evidence="1">
    <location>
        <begin position="26"/>
        <end position="190"/>
    </location>
</feature>
<comment type="caution">
    <text evidence="3">The sequence shown here is derived from an EMBL/GenBank/DDBJ whole genome shotgun (WGS) entry which is preliminary data.</text>
</comment>
<organism evidence="3 4">
    <name type="scientific">Massilia psychrophila</name>
    <dbReference type="NCBI Taxonomy" id="1603353"/>
    <lineage>
        <taxon>Bacteria</taxon>
        <taxon>Pseudomonadati</taxon>
        <taxon>Pseudomonadota</taxon>
        <taxon>Betaproteobacteria</taxon>
        <taxon>Burkholderiales</taxon>
        <taxon>Oxalobacteraceae</taxon>
        <taxon>Telluria group</taxon>
        <taxon>Massilia</taxon>
    </lineage>
</organism>
<keyword evidence="1" id="KW-0732">Signal</keyword>
<proteinExistence type="predicted"/>
<reference evidence="3 4" key="1">
    <citation type="submission" date="2017-10" db="EMBL/GenBank/DDBJ databases">
        <title>Massilia psychrophilum sp. nov., a novel purple-pigmented bacterium isolated from Tianshan glacier, Xinjiang Municipality, China.</title>
        <authorList>
            <person name="Wang H."/>
        </authorList>
    </citation>
    <scope>NUCLEOTIDE SEQUENCE [LARGE SCALE GENOMIC DNA]</scope>
    <source>
        <strain evidence="3 4">JCM 30813</strain>
    </source>
</reference>
<dbReference type="PANTHER" id="PTHR38593">
    <property type="entry name" value="BLR2558 PROTEIN"/>
    <property type="match status" value="1"/>
</dbReference>
<dbReference type="EMBL" id="PDOB01000017">
    <property type="protein sequence ID" value="PIL39531.1"/>
    <property type="molecule type" value="Genomic_DNA"/>
</dbReference>
<feature type="signal peptide" evidence="1">
    <location>
        <begin position="1"/>
        <end position="25"/>
    </location>
</feature>
<protein>
    <recommendedName>
        <fullName evidence="2">DUF4142 domain-containing protein</fullName>
    </recommendedName>
</protein>
<dbReference type="InterPro" id="IPR012347">
    <property type="entry name" value="Ferritin-like"/>
</dbReference>
<dbReference type="PANTHER" id="PTHR38593:SF1">
    <property type="entry name" value="BLR2558 PROTEIN"/>
    <property type="match status" value="1"/>
</dbReference>
<keyword evidence="4" id="KW-1185">Reference proteome</keyword>
<accession>A0A2G8T0G9</accession>
<dbReference type="OrthoDB" id="118677at2"/>
<dbReference type="RefSeq" id="WP_099916287.1">
    <property type="nucleotide sequence ID" value="NZ_BMHS01000015.1"/>
</dbReference>
<dbReference type="Proteomes" id="UP000228593">
    <property type="component" value="Unassembled WGS sequence"/>
</dbReference>